<organism evidence="2 3">
    <name type="scientific">Sphagnurus paluster</name>
    <dbReference type="NCBI Taxonomy" id="117069"/>
    <lineage>
        <taxon>Eukaryota</taxon>
        <taxon>Fungi</taxon>
        <taxon>Dikarya</taxon>
        <taxon>Basidiomycota</taxon>
        <taxon>Agaricomycotina</taxon>
        <taxon>Agaricomycetes</taxon>
        <taxon>Agaricomycetidae</taxon>
        <taxon>Agaricales</taxon>
        <taxon>Tricholomatineae</taxon>
        <taxon>Lyophyllaceae</taxon>
        <taxon>Sphagnurus</taxon>
    </lineage>
</organism>
<dbReference type="InterPro" id="IPR001810">
    <property type="entry name" value="F-box_dom"/>
</dbReference>
<reference evidence="2" key="1">
    <citation type="submission" date="2021-02" db="EMBL/GenBank/DDBJ databases">
        <authorList>
            <person name="Nieuwenhuis M."/>
            <person name="Van De Peppel L.J.J."/>
        </authorList>
    </citation>
    <scope>NUCLEOTIDE SEQUENCE</scope>
    <source>
        <strain evidence="2">D49</strain>
    </source>
</reference>
<feature type="domain" description="F-box" evidence="1">
    <location>
        <begin position="1"/>
        <end position="50"/>
    </location>
</feature>
<dbReference type="OrthoDB" id="3226064at2759"/>
<name>A0A9P7GN91_9AGAR</name>
<gene>
    <name evidence="2" type="ORF">H0H81_010841</name>
</gene>
<accession>A0A9P7GN91</accession>
<dbReference type="EMBL" id="JABCKI010000035">
    <property type="protein sequence ID" value="KAG5653754.1"/>
    <property type="molecule type" value="Genomic_DNA"/>
</dbReference>
<dbReference type="Proteomes" id="UP000717328">
    <property type="component" value="Unassembled WGS sequence"/>
</dbReference>
<comment type="caution">
    <text evidence="2">The sequence shown here is derived from an EMBL/GenBank/DDBJ whole genome shotgun (WGS) entry which is preliminary data.</text>
</comment>
<dbReference type="Pfam" id="PF00646">
    <property type="entry name" value="F-box"/>
    <property type="match status" value="1"/>
</dbReference>
<evidence type="ECO:0000313" key="3">
    <source>
        <dbReference type="Proteomes" id="UP000717328"/>
    </source>
</evidence>
<reference evidence="2" key="2">
    <citation type="submission" date="2021-10" db="EMBL/GenBank/DDBJ databases">
        <title>Phylogenomics reveals ancestral predisposition of the termite-cultivated fungus Termitomyces towards a domesticated lifestyle.</title>
        <authorList>
            <person name="Auxier B."/>
            <person name="Grum-Grzhimaylo A."/>
            <person name="Cardenas M.E."/>
            <person name="Lodge J.D."/>
            <person name="Laessoe T."/>
            <person name="Pedersen O."/>
            <person name="Smith M.E."/>
            <person name="Kuyper T.W."/>
            <person name="Franco-Molano E.A."/>
            <person name="Baroni T.J."/>
            <person name="Aanen D.K."/>
        </authorList>
    </citation>
    <scope>NUCLEOTIDE SEQUENCE</scope>
    <source>
        <strain evidence="2">D49</strain>
    </source>
</reference>
<dbReference type="AlphaFoldDB" id="A0A9P7GN91"/>
<evidence type="ECO:0000259" key="1">
    <source>
        <dbReference type="PROSITE" id="PS50181"/>
    </source>
</evidence>
<proteinExistence type="predicted"/>
<dbReference type="PROSITE" id="PS50181">
    <property type="entry name" value="FBOX"/>
    <property type="match status" value="1"/>
</dbReference>
<keyword evidence="3" id="KW-1185">Reference proteome</keyword>
<evidence type="ECO:0000313" key="2">
    <source>
        <dbReference type="EMBL" id="KAG5653754.1"/>
    </source>
</evidence>
<dbReference type="Gene3D" id="1.20.1280.50">
    <property type="match status" value="1"/>
</dbReference>
<sequence>MAGLLILPQEIVEDLLLYLDPIDIARISGCCNLLRLVVYNPNDQALWRALYLQQPFDDPRKCVSINGTARDHIDWKVSLQRLIRARTVVSSPNLCRPGERLTILETLLELATYVPPLSCANDPHNLSSNLMWVAVTLRGSALLDEATSSEEERQLCARLHTYFGLTTADARRDTRVRSRAFVYDIRNYRHETRYGPLDVHGRVNWVHMQALHHVVSMHIVDLQEDDESFPFAIFPMSIPYTQIVIPPGINFDTERDWAGVEGTWRVSFCFCDHRELLNENGNLDFSIFEAQDFGEVFRSLDVNLQIVETEHDPKYPKRPIIHFSGEMPLSTSTMTGTVQMTPDGQVAWNFVRKTVHLRLRF</sequence>
<dbReference type="SUPFAM" id="SSF81383">
    <property type="entry name" value="F-box domain"/>
    <property type="match status" value="1"/>
</dbReference>
<dbReference type="InterPro" id="IPR036047">
    <property type="entry name" value="F-box-like_dom_sf"/>
</dbReference>
<protein>
    <recommendedName>
        <fullName evidence="1">F-box domain-containing protein</fullName>
    </recommendedName>
</protein>